<feature type="non-terminal residue" evidence="1">
    <location>
        <position position="1"/>
    </location>
</feature>
<proteinExistence type="predicted"/>
<dbReference type="AlphaFoldDB" id="A0A9K3DF43"/>
<comment type="caution">
    <text evidence="1">The sequence shown here is derived from an EMBL/GenBank/DDBJ whole genome shotgun (WGS) entry which is preliminary data.</text>
</comment>
<dbReference type="Proteomes" id="UP000265618">
    <property type="component" value="Unassembled WGS sequence"/>
</dbReference>
<reference evidence="1 2" key="1">
    <citation type="journal article" date="2018" name="PLoS ONE">
        <title>The draft genome of Kipferlia bialata reveals reductive genome evolution in fornicate parasites.</title>
        <authorList>
            <person name="Tanifuji G."/>
            <person name="Takabayashi S."/>
            <person name="Kume K."/>
            <person name="Takagi M."/>
            <person name="Nakayama T."/>
            <person name="Kamikawa R."/>
            <person name="Inagaki Y."/>
            <person name="Hashimoto T."/>
        </authorList>
    </citation>
    <scope>NUCLEOTIDE SEQUENCE [LARGE SCALE GENOMIC DNA]</scope>
    <source>
        <strain evidence="1">NY0173</strain>
    </source>
</reference>
<keyword evidence="2" id="KW-1185">Reference proteome</keyword>
<sequence length="69" mass="7898">EFLRSSVKCEEGAELELPRHLVEVGEMSAKQPQDRKSRAAPPMDNGYAKRMKVGACVFFPYRVVFYSFI</sequence>
<organism evidence="1 2">
    <name type="scientific">Kipferlia bialata</name>
    <dbReference type="NCBI Taxonomy" id="797122"/>
    <lineage>
        <taxon>Eukaryota</taxon>
        <taxon>Metamonada</taxon>
        <taxon>Carpediemonas-like organisms</taxon>
        <taxon>Kipferlia</taxon>
    </lineage>
</organism>
<gene>
    <name evidence="1" type="ORF">KIPB_017018</name>
</gene>
<dbReference type="EMBL" id="BDIP01010961">
    <property type="protein sequence ID" value="GIQ92933.1"/>
    <property type="molecule type" value="Genomic_DNA"/>
</dbReference>
<name>A0A9K3DF43_9EUKA</name>
<accession>A0A9K3DF43</accession>
<protein>
    <submittedName>
        <fullName evidence="1">Uncharacterized protein</fullName>
    </submittedName>
</protein>
<evidence type="ECO:0000313" key="2">
    <source>
        <dbReference type="Proteomes" id="UP000265618"/>
    </source>
</evidence>
<evidence type="ECO:0000313" key="1">
    <source>
        <dbReference type="EMBL" id="GIQ92933.1"/>
    </source>
</evidence>